<dbReference type="InterPro" id="IPR042566">
    <property type="entry name" value="L1_C"/>
</dbReference>
<sequence>ILQLTKGSSGDTATNLATIMETLQNIQSAINTLTSAINEMKKTSVLVARVATTEQRLSDVEDTMHNSTADTAALQKTINELKSHLDDQENRARWNNVRIIGFPESVEQGKPSKFLEKVLPTILNLAPSAAFKIEWVHRLPKPKEGQRPRPFIIKFLRYPMKEAVLAAAQEKGQVIWQEHRIQFFPDLSRDLQERCQLFSDVKWQLHKRGIKYGMYYPATLRVTVDGTRRSFLNPSDVDKFLQDMPRFLELPKYLD</sequence>
<accession>H3ADG9</accession>
<dbReference type="InterPro" id="IPR043636">
    <property type="entry name" value="L1_RRM_dom"/>
</dbReference>
<dbReference type="PANTHER" id="PTHR11505">
    <property type="entry name" value="L1 TRANSPOSABLE ELEMENT-RELATED"/>
    <property type="match status" value="1"/>
</dbReference>
<dbReference type="Pfam" id="PF02994">
    <property type="entry name" value="Transposase_22"/>
    <property type="match status" value="1"/>
</dbReference>
<dbReference type="Gene3D" id="1.20.1330.10">
    <property type="entry name" value="f41 fragment of flagellin, N-terminal domain"/>
    <property type="match status" value="1"/>
</dbReference>
<name>H3ADG9_LATCH</name>
<reference evidence="2" key="2">
    <citation type="submission" date="2025-08" db="UniProtKB">
        <authorList>
            <consortium name="Ensembl"/>
        </authorList>
    </citation>
    <scope>IDENTIFICATION</scope>
</reference>
<organism evidence="2 3">
    <name type="scientific">Latimeria chalumnae</name>
    <name type="common">Coelacanth</name>
    <dbReference type="NCBI Taxonomy" id="7897"/>
    <lineage>
        <taxon>Eukaryota</taxon>
        <taxon>Metazoa</taxon>
        <taxon>Chordata</taxon>
        <taxon>Craniata</taxon>
        <taxon>Vertebrata</taxon>
        <taxon>Euteleostomi</taxon>
        <taxon>Coelacanthiformes</taxon>
        <taxon>Coelacanthidae</taxon>
        <taxon>Latimeria</taxon>
    </lineage>
</organism>
<dbReference type="OMA" id="RHENKNA"/>
<reference evidence="3" key="1">
    <citation type="submission" date="2011-08" db="EMBL/GenBank/DDBJ databases">
        <title>The draft genome of Latimeria chalumnae.</title>
        <authorList>
            <person name="Di Palma F."/>
            <person name="Alfoldi J."/>
            <person name="Johnson J."/>
            <person name="Berlin A."/>
            <person name="Gnerre S."/>
            <person name="Jaffe D."/>
            <person name="MacCallum I."/>
            <person name="Young S."/>
            <person name="Walker B.J."/>
            <person name="Lander E."/>
            <person name="Lindblad-Toh K."/>
        </authorList>
    </citation>
    <scope>NUCLEOTIDE SEQUENCE [LARGE SCALE GENOMIC DNA]</scope>
    <source>
        <strain evidence="3">Wild caught</strain>
    </source>
</reference>
<dbReference type="AlphaFoldDB" id="H3ADG9"/>
<dbReference type="Ensembl" id="ENSLACT00000007754.1">
    <property type="protein sequence ID" value="ENSLACP00000007690.1"/>
    <property type="gene ID" value="ENSLACG00000006813.1"/>
</dbReference>
<dbReference type="HOGENOM" id="CLU_062834_2_1_1"/>
<proteinExistence type="predicted"/>
<keyword evidence="3" id="KW-1185">Reference proteome</keyword>
<dbReference type="Proteomes" id="UP000008672">
    <property type="component" value="Unassembled WGS sequence"/>
</dbReference>
<protein>
    <recommendedName>
        <fullName evidence="1">L1 transposable element RRM domain-containing protein</fullName>
    </recommendedName>
</protein>
<dbReference type="InParanoid" id="H3ADG9"/>
<reference evidence="2" key="3">
    <citation type="submission" date="2025-09" db="UniProtKB">
        <authorList>
            <consortium name="Ensembl"/>
        </authorList>
    </citation>
    <scope>IDENTIFICATION</scope>
</reference>
<dbReference type="EMBL" id="AFYH01200964">
    <property type="status" value="NOT_ANNOTATED_CDS"/>
    <property type="molecule type" value="Genomic_DNA"/>
</dbReference>
<dbReference type="InterPro" id="IPR004244">
    <property type="entry name" value="Transposase_22"/>
</dbReference>
<evidence type="ECO:0000313" key="2">
    <source>
        <dbReference type="Ensembl" id="ENSLACP00000007690.1"/>
    </source>
</evidence>
<evidence type="ECO:0000313" key="3">
    <source>
        <dbReference type="Proteomes" id="UP000008672"/>
    </source>
</evidence>
<feature type="domain" description="L1 transposable element RRM" evidence="1">
    <location>
        <begin position="96"/>
        <end position="182"/>
    </location>
</feature>
<dbReference type="GeneTree" id="ENSGT01130000278975"/>
<dbReference type="eggNOG" id="ENOG502SRQ0">
    <property type="taxonomic scope" value="Eukaryota"/>
</dbReference>
<evidence type="ECO:0000259" key="1">
    <source>
        <dbReference type="Pfam" id="PF02994"/>
    </source>
</evidence>
<dbReference type="Gene3D" id="3.30.250.20">
    <property type="entry name" value="L1 transposable element, C-terminal domain"/>
    <property type="match status" value="1"/>
</dbReference>